<dbReference type="Pfam" id="PF00708">
    <property type="entry name" value="Acylphosphatase"/>
    <property type="match status" value="1"/>
</dbReference>
<dbReference type="InterPro" id="IPR001792">
    <property type="entry name" value="Acylphosphatase-like_dom"/>
</dbReference>
<dbReference type="InterPro" id="IPR055128">
    <property type="entry name" value="HypF_C_2"/>
</dbReference>
<dbReference type="GO" id="GO:0051604">
    <property type="term" value="P:protein maturation"/>
    <property type="evidence" value="ECO:0007669"/>
    <property type="project" value="TreeGrafter"/>
</dbReference>
<evidence type="ECO:0000256" key="6">
    <source>
        <dbReference type="ARBA" id="ARBA00022833"/>
    </source>
</evidence>
<comment type="similarity">
    <text evidence="2 9">Belongs to the carbamoyltransferase HypF family.</text>
</comment>
<evidence type="ECO:0000256" key="1">
    <source>
        <dbReference type="ARBA" id="ARBA00004711"/>
    </source>
</evidence>
<evidence type="ECO:0000256" key="3">
    <source>
        <dbReference type="ARBA" id="ARBA00022598"/>
    </source>
</evidence>
<dbReference type="PIRSF" id="PIRSF006256">
    <property type="entry name" value="CMPcnvr_hdrg_mat"/>
    <property type="match status" value="1"/>
</dbReference>
<feature type="domain" description="YrdC-like" evidence="12">
    <location>
        <begin position="208"/>
        <end position="396"/>
    </location>
</feature>
<dbReference type="NCBIfam" id="TIGR00143">
    <property type="entry name" value="hypF"/>
    <property type="match status" value="1"/>
</dbReference>
<reference evidence="14" key="1">
    <citation type="journal article" date="2020" name="Microbiol. Resour. Announc.">
        <title>Draft Genome Sequences of Thiorhodococcus mannitoliphagus and Thiorhodococcus minor, Purple Sulfur Photosynthetic Bacteria in the Gammaproteobacterial Family Chromatiaceae.</title>
        <authorList>
            <person name="Aviles F.A."/>
            <person name="Meyer T.E."/>
            <person name="Kyndt J.A."/>
        </authorList>
    </citation>
    <scope>NUCLEOTIDE SEQUENCE [LARGE SCALE GENOMIC DNA]</scope>
    <source>
        <strain evidence="14">DSM 18266</strain>
    </source>
</reference>
<dbReference type="SUPFAM" id="SSF54975">
    <property type="entry name" value="Acylphosphatase/BLUF domain-like"/>
    <property type="match status" value="1"/>
</dbReference>
<keyword evidence="5" id="KW-0863">Zinc-finger</keyword>
<dbReference type="Pfam" id="PF07503">
    <property type="entry name" value="zf-HYPF"/>
    <property type="match status" value="2"/>
</dbReference>
<dbReference type="GO" id="GO:0016743">
    <property type="term" value="F:carboxyl- or carbamoyltransferase activity"/>
    <property type="evidence" value="ECO:0007669"/>
    <property type="project" value="UniProtKB-UniRule"/>
</dbReference>
<comment type="catalytic activity">
    <reaction evidence="10">
        <text>an acyl phosphate + H2O = a carboxylate + phosphate + H(+)</text>
        <dbReference type="Rhea" id="RHEA:14965"/>
        <dbReference type="ChEBI" id="CHEBI:15377"/>
        <dbReference type="ChEBI" id="CHEBI:15378"/>
        <dbReference type="ChEBI" id="CHEBI:29067"/>
        <dbReference type="ChEBI" id="CHEBI:43474"/>
        <dbReference type="ChEBI" id="CHEBI:59918"/>
        <dbReference type="EC" id="3.6.1.7"/>
    </reaction>
</comment>
<dbReference type="Pfam" id="PF01300">
    <property type="entry name" value="Sua5_yciO_yrdC"/>
    <property type="match status" value="1"/>
</dbReference>
<dbReference type="AlphaFoldDB" id="A0A6P1DVP9"/>
<dbReference type="GO" id="GO:0016874">
    <property type="term" value="F:ligase activity"/>
    <property type="evidence" value="ECO:0007669"/>
    <property type="project" value="UniProtKB-UniRule"/>
</dbReference>
<dbReference type="PANTHER" id="PTHR42959">
    <property type="entry name" value="CARBAMOYLTRANSFERASE"/>
    <property type="match status" value="1"/>
</dbReference>
<evidence type="ECO:0000256" key="8">
    <source>
        <dbReference type="ARBA" id="ARBA00072168"/>
    </source>
</evidence>
<dbReference type="InterPro" id="IPR004421">
    <property type="entry name" value="Carbamoyltransferase_HypF"/>
</dbReference>
<proteinExistence type="inferred from homology"/>
<dbReference type="PANTHER" id="PTHR42959:SF1">
    <property type="entry name" value="CARBAMOYLTRANSFERASE HYPF"/>
    <property type="match status" value="1"/>
</dbReference>
<sequence>MNAELIRVRGLVQGVGFRPTVWRLARTHALVGEVLNDGEGVLIHAQPAAGNDASALDDFCRALRAECPPLARIDAIERSVLEAPLTTDTFVIRASSASQVHTGIVPDAATCAACAAEIRDPSNRRYRYPFTNCTHCGPRLSIVKGIPYDRARTSMAVFPMCPSCGAEYADPADRRFHAQPNACAVCGPSVWLVDSQGARRDPAALEASDPIAAASQLLAAGRILAIKGIGGFHLACDATNAASVAELRRRKRRFGKPFALMARDLDVIRAYCTLDAEEAGLLQRPAAPILLLDVSPKTQATPLAPDIAPGQRALGFMLPYSPLHHLLLQAWDRPLVMTSGNLSEEPQCIDNADAADRLGTLADATLLHDREIVNRVDDSVIRRMAGAPRLLRRARGYAPAPIRLPPGFEQNPPILALGGELKNTFCLLSDGQAMLSQHLGDLEDARTARELEVTLDLYLELFQHRPEWIAVDLHPDYRSTLIGRERAAHDDLPLLSIQHHHAHLASTLADNGWAMDAGPVLGIILDGLGFGPDGTLWGGELLLGDYLDCERVGHLKPVPMPGGTKAILEPWRNLFAQLEAADGWATMRDRHPTLESLQRLGDRPLDVLRKMMARGVNAPLTSSAGRLFDAVAAALGVGGDPITYEGQAAIELEALAAQAMDPGLEGYRLKATRQASGMVLDPASLWEQLFADLEQGVSKARIAARFHSGLSQALGDLAIALAEARAVQRVALSGGVFQNRILLESVQRQLSAAGLETLLQRQVPSNDGGLSLGQACIAAARASRASE</sequence>
<dbReference type="InterPro" id="IPR036046">
    <property type="entry name" value="Acylphosphatase-like_dom_sf"/>
</dbReference>
<evidence type="ECO:0000313" key="13">
    <source>
        <dbReference type="EMBL" id="NEX20162.1"/>
    </source>
</evidence>
<evidence type="ECO:0000256" key="2">
    <source>
        <dbReference type="ARBA" id="ARBA00008097"/>
    </source>
</evidence>
<dbReference type="Gene3D" id="3.30.420.40">
    <property type="match status" value="1"/>
</dbReference>
<keyword evidence="10" id="KW-0378">Hydrolase</keyword>
<dbReference type="EC" id="6.2.-.-" evidence="9"/>
<gene>
    <name evidence="13" type="primary">hypF</name>
    <name evidence="13" type="ORF">G3480_07515</name>
</gene>
<comment type="catalytic activity">
    <reaction evidence="7 9">
        <text>C-terminal L-cysteinyl-[HypE protein] + carbamoyl phosphate + ATP + H2O = C-terminal S-carboxamide-L-cysteinyl-[HypE protein] + AMP + phosphate + diphosphate + H(+)</text>
        <dbReference type="Rhea" id="RHEA:55636"/>
        <dbReference type="Rhea" id="RHEA-COMP:14247"/>
        <dbReference type="Rhea" id="RHEA-COMP:14392"/>
        <dbReference type="ChEBI" id="CHEBI:15377"/>
        <dbReference type="ChEBI" id="CHEBI:15378"/>
        <dbReference type="ChEBI" id="CHEBI:30616"/>
        <dbReference type="ChEBI" id="CHEBI:33019"/>
        <dbReference type="ChEBI" id="CHEBI:43474"/>
        <dbReference type="ChEBI" id="CHEBI:58228"/>
        <dbReference type="ChEBI" id="CHEBI:76913"/>
        <dbReference type="ChEBI" id="CHEBI:139126"/>
        <dbReference type="ChEBI" id="CHEBI:456215"/>
    </reaction>
</comment>
<dbReference type="Gene3D" id="3.30.110.120">
    <property type="match status" value="1"/>
</dbReference>
<dbReference type="GO" id="GO:0008270">
    <property type="term" value="F:zinc ion binding"/>
    <property type="evidence" value="ECO:0007669"/>
    <property type="project" value="UniProtKB-KW"/>
</dbReference>
<feature type="active site" evidence="10">
    <location>
        <position position="36"/>
    </location>
</feature>
<evidence type="ECO:0000256" key="10">
    <source>
        <dbReference type="PROSITE-ProRule" id="PRU00520"/>
    </source>
</evidence>
<keyword evidence="3" id="KW-0436">Ligase</keyword>
<dbReference type="GO" id="GO:0003725">
    <property type="term" value="F:double-stranded RNA binding"/>
    <property type="evidence" value="ECO:0007669"/>
    <property type="project" value="InterPro"/>
</dbReference>
<dbReference type="PROSITE" id="PS00150">
    <property type="entry name" value="ACYLPHOSPHATASE_1"/>
    <property type="match status" value="1"/>
</dbReference>
<keyword evidence="13" id="KW-0808">Transferase</keyword>
<dbReference type="Proteomes" id="UP000471640">
    <property type="component" value="Unassembled WGS sequence"/>
</dbReference>
<evidence type="ECO:0000313" key="14">
    <source>
        <dbReference type="Proteomes" id="UP000471640"/>
    </source>
</evidence>
<dbReference type="InterPro" id="IPR017945">
    <property type="entry name" value="DHBP_synth_RibB-like_a/b_dom"/>
</dbReference>
<feature type="domain" description="Acylphosphatase-like" evidence="11">
    <location>
        <begin position="3"/>
        <end position="94"/>
    </location>
</feature>
<dbReference type="RefSeq" id="WP_164653256.1">
    <property type="nucleotide sequence ID" value="NZ_JAAIJR010000022.1"/>
</dbReference>
<comment type="caution">
    <text evidence="13">The sequence shown here is derived from an EMBL/GenBank/DDBJ whole genome shotgun (WGS) entry which is preliminary data.</text>
</comment>
<dbReference type="InterPro" id="IPR051060">
    <property type="entry name" value="Carbamoyltrans_HypF-like"/>
</dbReference>
<dbReference type="UniPathway" id="UPA00335"/>
<dbReference type="FunFam" id="3.30.420.40:FF:000124">
    <property type="entry name" value="Carbamoyltransferase HypF"/>
    <property type="match status" value="1"/>
</dbReference>
<keyword evidence="4" id="KW-0479">Metal-binding</keyword>
<dbReference type="EMBL" id="JAAIJR010000022">
    <property type="protein sequence ID" value="NEX20162.1"/>
    <property type="molecule type" value="Genomic_DNA"/>
</dbReference>
<evidence type="ECO:0000256" key="5">
    <source>
        <dbReference type="ARBA" id="ARBA00022771"/>
    </source>
</evidence>
<dbReference type="PROSITE" id="PS51160">
    <property type="entry name" value="ACYLPHOSPHATASE_3"/>
    <property type="match status" value="1"/>
</dbReference>
<evidence type="ECO:0000256" key="4">
    <source>
        <dbReference type="ARBA" id="ARBA00022723"/>
    </source>
</evidence>
<evidence type="ECO:0000256" key="7">
    <source>
        <dbReference type="ARBA" id="ARBA00048220"/>
    </source>
</evidence>
<name>A0A6P1DVP9_9GAMM</name>
<dbReference type="Pfam" id="PF17788">
    <property type="entry name" value="HypF_C"/>
    <property type="match status" value="1"/>
</dbReference>
<evidence type="ECO:0000259" key="11">
    <source>
        <dbReference type="PROSITE" id="PS51160"/>
    </source>
</evidence>
<comment type="function">
    <text evidence="9">Involved in the maturation of [NiFe] hydrogenases. Along with HypE, it catalyzes the synthesis of the CN ligands of the active site iron of [NiFe]-hydrogenases. HypF functions as a carbamoyl transferase using carbamoylphosphate as a substrate and transferring the carboxamido moiety in an ATP-dependent reaction to the thiolate of the C-terminal cysteine of HypE yielding a protein-S-carboxamide.</text>
</comment>
<dbReference type="InterPro" id="IPR041440">
    <property type="entry name" value="HypF_C"/>
</dbReference>
<organism evidence="13 14">
    <name type="scientific">Thiorhodococcus mannitoliphagus</name>
    <dbReference type="NCBI Taxonomy" id="329406"/>
    <lineage>
        <taxon>Bacteria</taxon>
        <taxon>Pseudomonadati</taxon>
        <taxon>Pseudomonadota</taxon>
        <taxon>Gammaproteobacteria</taxon>
        <taxon>Chromatiales</taxon>
        <taxon>Chromatiaceae</taxon>
        <taxon>Thiorhodococcus</taxon>
    </lineage>
</organism>
<accession>A0A6P1DVP9</accession>
<protein>
    <recommendedName>
        <fullName evidence="8 9">Carbamoyltransferase HypF</fullName>
        <ecNumber evidence="9">6.2.-.-</ecNumber>
    </recommendedName>
</protein>
<reference evidence="13 14" key="2">
    <citation type="submission" date="2020-02" db="EMBL/GenBank/DDBJ databases">
        <title>Genome sequences of Thiorhodococcus mannitoliphagus and Thiorhodococcus minor, purple sulfur photosynthetic bacteria in the gammaproteobacterial family, Chromatiaceae.</title>
        <authorList>
            <person name="Aviles F.A."/>
            <person name="Meyer T.E."/>
            <person name="Kyndt J.A."/>
        </authorList>
    </citation>
    <scope>NUCLEOTIDE SEQUENCE [LARGE SCALE GENOMIC DNA]</scope>
    <source>
        <strain evidence="13 14">DSM 18266</strain>
    </source>
</reference>
<dbReference type="PROSITE" id="PS51163">
    <property type="entry name" value="YRDC"/>
    <property type="match status" value="1"/>
</dbReference>
<dbReference type="GO" id="GO:0003998">
    <property type="term" value="F:acylphosphatase activity"/>
    <property type="evidence" value="ECO:0007669"/>
    <property type="project" value="UniProtKB-EC"/>
</dbReference>
<dbReference type="Gene3D" id="3.30.420.360">
    <property type="match status" value="1"/>
</dbReference>
<keyword evidence="6" id="KW-0862">Zinc</keyword>
<evidence type="ECO:0000256" key="9">
    <source>
        <dbReference type="PIRNR" id="PIRNR006256"/>
    </source>
</evidence>
<dbReference type="InterPro" id="IPR017968">
    <property type="entry name" value="Acylphosphatase_CS"/>
</dbReference>
<dbReference type="Pfam" id="PF22521">
    <property type="entry name" value="HypF_C_2"/>
    <property type="match status" value="1"/>
</dbReference>
<dbReference type="SUPFAM" id="SSF55821">
    <property type="entry name" value="YrdC/RibB"/>
    <property type="match status" value="1"/>
</dbReference>
<dbReference type="Gene3D" id="3.90.870.50">
    <property type="match status" value="1"/>
</dbReference>
<evidence type="ECO:0000259" key="12">
    <source>
        <dbReference type="PROSITE" id="PS51163"/>
    </source>
</evidence>
<feature type="active site" evidence="10">
    <location>
        <position position="18"/>
    </location>
</feature>
<dbReference type="InterPro" id="IPR006070">
    <property type="entry name" value="Sua5-like_dom"/>
</dbReference>
<comment type="pathway">
    <text evidence="1 9">Protein modification; [NiFe] hydrogenase maturation.</text>
</comment>
<keyword evidence="14" id="KW-1185">Reference proteome</keyword>
<dbReference type="InterPro" id="IPR011125">
    <property type="entry name" value="Znf_HypF"/>
</dbReference>